<name>A0A813M1Y2_9BILA</name>
<feature type="domain" description="RRM" evidence="5">
    <location>
        <begin position="8"/>
        <end position="86"/>
    </location>
</feature>
<keyword evidence="7" id="KW-1185">Reference proteome</keyword>
<dbReference type="PANTHER" id="PTHR48032:SF6">
    <property type="entry name" value="RNA-BINDING (RRM_RBD_RNP MOTIFS) FAMILY PROTEIN"/>
    <property type="match status" value="1"/>
</dbReference>
<dbReference type="Pfam" id="PF00076">
    <property type="entry name" value="RRM_1"/>
    <property type="match status" value="2"/>
</dbReference>
<evidence type="ECO:0000256" key="1">
    <source>
        <dbReference type="ARBA" id="ARBA00022737"/>
    </source>
</evidence>
<dbReference type="SUPFAM" id="SSF54928">
    <property type="entry name" value="RNA-binding domain, RBD"/>
    <property type="match status" value="2"/>
</dbReference>
<protein>
    <recommendedName>
        <fullName evidence="5">RRM domain-containing protein</fullName>
    </recommendedName>
</protein>
<evidence type="ECO:0000256" key="2">
    <source>
        <dbReference type="ARBA" id="ARBA00022884"/>
    </source>
</evidence>
<keyword evidence="1" id="KW-0677">Repeat</keyword>
<accession>A0A813M1Y2</accession>
<dbReference type="PANTHER" id="PTHR48032">
    <property type="entry name" value="RNA-BINDING PROTEIN MUSASHI HOMOLOG RBP6"/>
    <property type="match status" value="1"/>
</dbReference>
<dbReference type="SMART" id="SM00360">
    <property type="entry name" value="RRM"/>
    <property type="match status" value="2"/>
</dbReference>
<sequence>MKNFSQANKIFIGGLSWNTTKEMLQNEFMKYGEVVDSIVMRNAETGASRGFGFVTFKDQQSTELVISSGNQHTIDGKLVDVKLCNQPNQQQQPQQQQQQIQQRQPMPSYSNSSLSSINTNKYNNCKVFVGGLPHGTQDMDVVNFFSRYGNVKEFKMMYDETKQRPRGFGFITFEQEESANQVLKEHYIQFNGKQIEIKPQMHNQRQQQMFSQNYSGQQQGYMNNFNSQNNSWRQGNMQTQQVQAQQWTNAGYPSSNNQFYVPPQSNWNSYNYYGQAGNGGQPQSTGYYQLDGATASVGAGAGYSS</sequence>
<proteinExistence type="predicted"/>
<dbReference type="GO" id="GO:0006417">
    <property type="term" value="P:regulation of translation"/>
    <property type="evidence" value="ECO:0007669"/>
    <property type="project" value="TreeGrafter"/>
</dbReference>
<dbReference type="EMBL" id="CAJNOC010000017">
    <property type="protein sequence ID" value="CAF0706446.1"/>
    <property type="molecule type" value="Genomic_DNA"/>
</dbReference>
<evidence type="ECO:0000313" key="6">
    <source>
        <dbReference type="EMBL" id="CAF0706446.1"/>
    </source>
</evidence>
<dbReference type="OrthoDB" id="1875751at2759"/>
<organism evidence="6 7">
    <name type="scientific">Brachionus calyciflorus</name>
    <dbReference type="NCBI Taxonomy" id="104777"/>
    <lineage>
        <taxon>Eukaryota</taxon>
        <taxon>Metazoa</taxon>
        <taxon>Spiralia</taxon>
        <taxon>Gnathifera</taxon>
        <taxon>Rotifera</taxon>
        <taxon>Eurotatoria</taxon>
        <taxon>Monogononta</taxon>
        <taxon>Pseudotrocha</taxon>
        <taxon>Ploima</taxon>
        <taxon>Brachionidae</taxon>
        <taxon>Brachionus</taxon>
    </lineage>
</organism>
<dbReference type="AlphaFoldDB" id="A0A813M1Y2"/>
<dbReference type="Proteomes" id="UP000663879">
    <property type="component" value="Unassembled WGS sequence"/>
</dbReference>
<comment type="caution">
    <text evidence="6">The sequence shown here is derived from an EMBL/GenBank/DDBJ whole genome shotgun (WGS) entry which is preliminary data.</text>
</comment>
<gene>
    <name evidence="6" type="ORF">OXX778_LOCUS373</name>
</gene>
<feature type="region of interest" description="Disordered" evidence="4">
    <location>
        <begin position="87"/>
        <end position="115"/>
    </location>
</feature>
<dbReference type="PROSITE" id="PS50102">
    <property type="entry name" value="RRM"/>
    <property type="match status" value="2"/>
</dbReference>
<dbReference type="GO" id="GO:0003729">
    <property type="term" value="F:mRNA binding"/>
    <property type="evidence" value="ECO:0007669"/>
    <property type="project" value="TreeGrafter"/>
</dbReference>
<evidence type="ECO:0000259" key="5">
    <source>
        <dbReference type="PROSITE" id="PS50102"/>
    </source>
</evidence>
<dbReference type="Gene3D" id="3.30.70.330">
    <property type="match status" value="2"/>
</dbReference>
<evidence type="ECO:0000313" key="7">
    <source>
        <dbReference type="Proteomes" id="UP000663879"/>
    </source>
</evidence>
<dbReference type="InterPro" id="IPR012677">
    <property type="entry name" value="Nucleotide-bd_a/b_plait_sf"/>
</dbReference>
<evidence type="ECO:0000256" key="4">
    <source>
        <dbReference type="SAM" id="MobiDB-lite"/>
    </source>
</evidence>
<dbReference type="InterPro" id="IPR035979">
    <property type="entry name" value="RBD_domain_sf"/>
</dbReference>
<dbReference type="InterPro" id="IPR000504">
    <property type="entry name" value="RRM_dom"/>
</dbReference>
<feature type="domain" description="RRM" evidence="5">
    <location>
        <begin position="125"/>
        <end position="204"/>
    </location>
</feature>
<reference evidence="6" key="1">
    <citation type="submission" date="2021-02" db="EMBL/GenBank/DDBJ databases">
        <authorList>
            <person name="Nowell W R."/>
        </authorList>
    </citation>
    <scope>NUCLEOTIDE SEQUENCE</scope>
    <source>
        <strain evidence="6">Ploen Becks lab</strain>
    </source>
</reference>
<evidence type="ECO:0000256" key="3">
    <source>
        <dbReference type="PROSITE-ProRule" id="PRU00176"/>
    </source>
</evidence>
<keyword evidence="2 3" id="KW-0694">RNA-binding</keyword>